<evidence type="ECO:0000313" key="2">
    <source>
        <dbReference type="Proteomes" id="UP000251942"/>
    </source>
</evidence>
<reference evidence="1 2" key="1">
    <citation type="submission" date="2018-06" db="EMBL/GenBank/DDBJ databases">
        <authorList>
            <consortium name="Pathogen Informatics"/>
            <person name="Doyle S."/>
        </authorList>
    </citation>
    <scope>NUCLEOTIDE SEQUENCE [LARGE SCALE GENOMIC DNA]</scope>
    <source>
        <strain evidence="1 2">NCTC12022</strain>
    </source>
</reference>
<proteinExistence type="predicted"/>
<dbReference type="EMBL" id="UASS01000001">
    <property type="protein sequence ID" value="SPX59302.1"/>
    <property type="molecule type" value="Genomic_DNA"/>
</dbReference>
<evidence type="ECO:0000313" key="1">
    <source>
        <dbReference type="EMBL" id="SPX59302.1"/>
    </source>
</evidence>
<protein>
    <submittedName>
        <fullName evidence="1">Transposase</fullName>
    </submittedName>
</protein>
<gene>
    <name evidence="1" type="ORF">NCTC12022_00123</name>
</gene>
<organism evidence="1 2">
    <name type="scientific">Legionella feeleii</name>
    <dbReference type="NCBI Taxonomy" id="453"/>
    <lineage>
        <taxon>Bacteria</taxon>
        <taxon>Pseudomonadati</taxon>
        <taxon>Pseudomonadota</taxon>
        <taxon>Gammaproteobacteria</taxon>
        <taxon>Legionellales</taxon>
        <taxon>Legionellaceae</taxon>
        <taxon>Legionella</taxon>
    </lineage>
</organism>
<name>A0A2X1QMW2_9GAMM</name>
<dbReference type="AlphaFoldDB" id="A0A2X1QMW2"/>
<accession>A0A2X1QMW2</accession>
<sequence length="102" mass="11979">MAKIKNKGPIRYVTRNKYAEFYNQMKEEMEQQYFKETLYQRMWKLEGVMNELKNYHDLKRIIGPAMKARELPQKKTESGIGTRALNQMTLLGMTASVQVQSG</sequence>
<dbReference type="Proteomes" id="UP000251942">
    <property type="component" value="Unassembled WGS sequence"/>
</dbReference>